<evidence type="ECO:0000256" key="1">
    <source>
        <dbReference type="ARBA" id="ARBA00009986"/>
    </source>
</evidence>
<keyword evidence="5" id="KW-1185">Reference proteome</keyword>
<dbReference type="PATRIC" id="fig|1231190.3.peg.4209"/>
<organism evidence="4 5">
    <name type="scientific">Nitratireductor indicus C115</name>
    <dbReference type="NCBI Taxonomy" id="1231190"/>
    <lineage>
        <taxon>Bacteria</taxon>
        <taxon>Pseudomonadati</taxon>
        <taxon>Pseudomonadota</taxon>
        <taxon>Alphaproteobacteria</taxon>
        <taxon>Hyphomicrobiales</taxon>
        <taxon>Phyllobacteriaceae</taxon>
        <taxon>Nitratireductor</taxon>
    </lineage>
</organism>
<reference evidence="4 5" key="1">
    <citation type="journal article" date="2012" name="J. Bacteriol.">
        <title>Genome Sequence of Nitratireductor indicus Type Strain C115.</title>
        <authorList>
            <person name="Lai Q."/>
            <person name="Li G."/>
            <person name="Yu Z."/>
            <person name="Shao Z."/>
        </authorList>
    </citation>
    <scope>NUCLEOTIDE SEQUENCE [LARGE SCALE GENOMIC DNA]</scope>
    <source>
        <strain evidence="4 5">C115</strain>
    </source>
</reference>
<name>K2NM53_9HYPH</name>
<evidence type="ECO:0000313" key="4">
    <source>
        <dbReference type="EMBL" id="EKF40515.1"/>
    </source>
</evidence>
<dbReference type="CDD" id="cd07097">
    <property type="entry name" value="ALDH_KGSADH-YcbD"/>
    <property type="match status" value="1"/>
</dbReference>
<feature type="domain" description="Aldehyde dehydrogenase" evidence="3">
    <location>
        <begin position="17"/>
        <end position="472"/>
    </location>
</feature>
<dbReference type="OrthoDB" id="9812625at2"/>
<dbReference type="Gene3D" id="3.40.309.10">
    <property type="entry name" value="Aldehyde Dehydrogenase, Chain A, domain 2"/>
    <property type="match status" value="1"/>
</dbReference>
<dbReference type="eggNOG" id="COG1012">
    <property type="taxonomic scope" value="Bacteria"/>
</dbReference>
<evidence type="ECO:0000313" key="5">
    <source>
        <dbReference type="Proteomes" id="UP000007374"/>
    </source>
</evidence>
<gene>
    <name evidence="4" type="ORF">NA8A_20362</name>
</gene>
<dbReference type="Proteomes" id="UP000007374">
    <property type="component" value="Unassembled WGS sequence"/>
</dbReference>
<dbReference type="STRING" id="721133.SAMN05216176_104321"/>
<comment type="caution">
    <text evidence="4">The sequence shown here is derived from an EMBL/GenBank/DDBJ whole genome shotgun (WGS) entry which is preliminary data.</text>
</comment>
<dbReference type="InterPro" id="IPR016161">
    <property type="entry name" value="Ald_DH/histidinol_DH"/>
</dbReference>
<dbReference type="AlphaFoldDB" id="K2NM53"/>
<keyword evidence="2" id="KW-0560">Oxidoreductase</keyword>
<dbReference type="PANTHER" id="PTHR11699">
    <property type="entry name" value="ALDEHYDE DEHYDROGENASE-RELATED"/>
    <property type="match status" value="1"/>
</dbReference>
<protein>
    <submittedName>
        <fullName evidence="4">Aldehyde dehydrogenase</fullName>
    </submittedName>
</protein>
<proteinExistence type="inferred from homology"/>
<dbReference type="FunFam" id="3.40.309.10:FF:000001">
    <property type="entry name" value="Mitochondrial aldehyde dehydrogenase 2"/>
    <property type="match status" value="1"/>
</dbReference>
<dbReference type="InterPro" id="IPR016163">
    <property type="entry name" value="Ald_DH_C"/>
</dbReference>
<dbReference type="FunFam" id="3.40.605.10:FF:000007">
    <property type="entry name" value="NAD/NADP-dependent betaine aldehyde dehydrogenase"/>
    <property type="match status" value="1"/>
</dbReference>
<dbReference type="Pfam" id="PF00171">
    <property type="entry name" value="Aldedh"/>
    <property type="match status" value="1"/>
</dbReference>
<dbReference type="InterPro" id="IPR016162">
    <property type="entry name" value="Ald_DH_N"/>
</dbReference>
<dbReference type="GO" id="GO:0016620">
    <property type="term" value="F:oxidoreductase activity, acting on the aldehyde or oxo group of donors, NAD or NADP as acceptor"/>
    <property type="evidence" value="ECO:0007669"/>
    <property type="project" value="InterPro"/>
</dbReference>
<comment type="similarity">
    <text evidence="1">Belongs to the aldehyde dehydrogenase family.</text>
</comment>
<dbReference type="InterPro" id="IPR015590">
    <property type="entry name" value="Aldehyde_DH_dom"/>
</dbReference>
<sequence length="477" mass="51411">MTIHMNLIDGEWVGDNLIPNINPSDTGDIVSEFTRATVAQAQAASEAALRAFPLWSHSSFVERHGILSQAASEIIARKEEIARLLSREQGKTLAEANAETVRTAQIFDYYAGEAMRLAGEVLPSPRPGVVIQVTREPVGVIGVITPWSFPLVIPAWKIAPALCYGNTVVFKPAELTPGSAWTLVDILHRAGLPHGVLNLIIGEGMVVGQAMIDHPDIHALTFAGSESIAERVAAASVRHGRKYKLAVGAKNPLVILDDADLDAAVGCAIESAFFSAGQCGTASSRLIVTENIHDRFVTAMAERLETLQVGHALDEATKIGPVVDEMQLNQSERYIAIGQEDGANLVCGGNRVSRETPGFYLQPALFTECSNSMRIARKEIFGPVAAVIRVRDYEEALAIANENTFNISAGICTTDISHANHFRRNAEAAMVMVNLPTAGADFHASFGARRESSVGPREQSRNAAEFYTRVKTAYTAI</sequence>
<accession>K2NM53</accession>
<dbReference type="RefSeq" id="WP_009452292.1">
    <property type="nucleotide sequence ID" value="NZ_AMSI01000017.1"/>
</dbReference>
<evidence type="ECO:0000259" key="3">
    <source>
        <dbReference type="Pfam" id="PF00171"/>
    </source>
</evidence>
<dbReference type="EMBL" id="AMSI01000017">
    <property type="protein sequence ID" value="EKF40515.1"/>
    <property type="molecule type" value="Genomic_DNA"/>
</dbReference>
<evidence type="ECO:0000256" key="2">
    <source>
        <dbReference type="ARBA" id="ARBA00023002"/>
    </source>
</evidence>
<dbReference type="SUPFAM" id="SSF53720">
    <property type="entry name" value="ALDH-like"/>
    <property type="match status" value="1"/>
</dbReference>
<dbReference type="Gene3D" id="3.40.605.10">
    <property type="entry name" value="Aldehyde Dehydrogenase, Chain A, domain 1"/>
    <property type="match status" value="1"/>
</dbReference>